<sequence>MLELSMNTKKLVIIYDSIMKDYLGDVHTLPNVETCIFHSGSAISKYSLLRQSIDDLNVTVDDDHEKLLKQMHEAMDSCFPPGMELFEKDLYEWDLNSGEFMISSREVEGKYLDLLANVKNKKPLWALGPLHMLLHDSTSKAPSHDCVEFLNNQDVNSVIKGSKKE</sequence>
<dbReference type="Pfam" id="PF26168">
    <property type="entry name" value="Glyco_transf_N"/>
    <property type="match status" value="1"/>
</dbReference>
<dbReference type="EMBL" id="JBJKTR010000016">
    <property type="protein sequence ID" value="KAL3338601.1"/>
    <property type="molecule type" value="Genomic_DNA"/>
</dbReference>
<gene>
    <name evidence="3" type="ORF">AABB24_027628</name>
</gene>
<reference evidence="3 4" key="1">
    <citation type="submission" date="2024-05" db="EMBL/GenBank/DDBJ databases">
        <title>De novo assembly of an allotetraploid wild potato.</title>
        <authorList>
            <person name="Hosaka A.J."/>
        </authorList>
    </citation>
    <scope>NUCLEOTIDE SEQUENCE [LARGE SCALE GENOMIC DNA]</scope>
    <source>
        <tissue evidence="3">Young leaves</tissue>
    </source>
</reference>
<dbReference type="Gene3D" id="3.40.50.2000">
    <property type="entry name" value="Glycogen Phosphorylase B"/>
    <property type="match status" value="1"/>
</dbReference>
<dbReference type="InterPro" id="IPR058980">
    <property type="entry name" value="Glyco_transf_N"/>
</dbReference>
<name>A0ABD2S6N9_9SOLN</name>
<comment type="caution">
    <text evidence="3">The sequence shown here is derived from an EMBL/GenBank/DDBJ whole genome shotgun (WGS) entry which is preliminary data.</text>
</comment>
<feature type="domain" description="Glycosyltransferase N-terminal" evidence="2">
    <location>
        <begin position="3"/>
        <end position="131"/>
    </location>
</feature>
<dbReference type="SUPFAM" id="SSF53756">
    <property type="entry name" value="UDP-Glycosyltransferase/glycogen phosphorylase"/>
    <property type="match status" value="1"/>
</dbReference>
<comment type="similarity">
    <text evidence="1">Belongs to the UDP-glycosyltransferase family.</text>
</comment>
<evidence type="ECO:0000259" key="2">
    <source>
        <dbReference type="Pfam" id="PF26168"/>
    </source>
</evidence>
<dbReference type="GO" id="GO:1901135">
    <property type="term" value="P:carbohydrate derivative metabolic process"/>
    <property type="evidence" value="ECO:0007669"/>
    <property type="project" value="UniProtKB-ARBA"/>
</dbReference>
<evidence type="ECO:0000313" key="3">
    <source>
        <dbReference type="EMBL" id="KAL3338601.1"/>
    </source>
</evidence>
<proteinExistence type="inferred from homology"/>
<keyword evidence="4" id="KW-1185">Reference proteome</keyword>
<dbReference type="PANTHER" id="PTHR48044">
    <property type="entry name" value="GLYCOSYLTRANSFERASE"/>
    <property type="match status" value="1"/>
</dbReference>
<evidence type="ECO:0000256" key="1">
    <source>
        <dbReference type="ARBA" id="ARBA00009995"/>
    </source>
</evidence>
<protein>
    <recommendedName>
        <fullName evidence="2">Glycosyltransferase N-terminal domain-containing protein</fullName>
    </recommendedName>
</protein>
<dbReference type="Proteomes" id="UP001627284">
    <property type="component" value="Unassembled WGS sequence"/>
</dbReference>
<dbReference type="GO" id="GO:0008194">
    <property type="term" value="F:UDP-glycosyltransferase activity"/>
    <property type="evidence" value="ECO:0007669"/>
    <property type="project" value="UniProtKB-ARBA"/>
</dbReference>
<organism evidence="3 4">
    <name type="scientific">Solanum stoloniferum</name>
    <dbReference type="NCBI Taxonomy" id="62892"/>
    <lineage>
        <taxon>Eukaryota</taxon>
        <taxon>Viridiplantae</taxon>
        <taxon>Streptophyta</taxon>
        <taxon>Embryophyta</taxon>
        <taxon>Tracheophyta</taxon>
        <taxon>Spermatophyta</taxon>
        <taxon>Magnoliopsida</taxon>
        <taxon>eudicotyledons</taxon>
        <taxon>Gunneridae</taxon>
        <taxon>Pentapetalae</taxon>
        <taxon>asterids</taxon>
        <taxon>lamiids</taxon>
        <taxon>Solanales</taxon>
        <taxon>Solanaceae</taxon>
        <taxon>Solanoideae</taxon>
        <taxon>Solaneae</taxon>
        <taxon>Solanum</taxon>
    </lineage>
</organism>
<evidence type="ECO:0000313" key="4">
    <source>
        <dbReference type="Proteomes" id="UP001627284"/>
    </source>
</evidence>
<accession>A0ABD2S6N9</accession>
<dbReference type="PANTHER" id="PTHR48044:SF11">
    <property type="entry name" value="GLYCOSYLTRANSFERASE"/>
    <property type="match status" value="1"/>
</dbReference>
<dbReference type="AlphaFoldDB" id="A0ABD2S6N9"/>